<dbReference type="KEGG" id="age:AA314_06753"/>
<dbReference type="Proteomes" id="UP000035579">
    <property type="component" value="Chromosome"/>
</dbReference>
<accession>A0AAC8TGE8</accession>
<feature type="region of interest" description="Disordered" evidence="1">
    <location>
        <begin position="60"/>
        <end position="80"/>
    </location>
</feature>
<sequence>MGRGAWRGFNLLFFGIPPGCWLGGQVGKGTIFDPDSSRFCAPQILCPPTLRHLWIGECDRLDGPRPALRPRSGTRSGEPI</sequence>
<name>A0AAC8TGE8_9BACT</name>
<reference evidence="2 3" key="1">
    <citation type="submission" date="2015-05" db="EMBL/GenBank/DDBJ databases">
        <title>Genome assembly of Archangium gephyra DSM 2261.</title>
        <authorList>
            <person name="Sharma G."/>
            <person name="Subramanian S."/>
        </authorList>
    </citation>
    <scope>NUCLEOTIDE SEQUENCE [LARGE SCALE GENOMIC DNA]</scope>
    <source>
        <strain evidence="2 3">DSM 2261</strain>
    </source>
</reference>
<proteinExistence type="predicted"/>
<dbReference type="AlphaFoldDB" id="A0AAC8TGE8"/>
<evidence type="ECO:0000256" key="1">
    <source>
        <dbReference type="SAM" id="MobiDB-lite"/>
    </source>
</evidence>
<gene>
    <name evidence="2" type="ORF">AA314_06753</name>
</gene>
<organism evidence="2 3">
    <name type="scientific">Archangium gephyra</name>
    <dbReference type="NCBI Taxonomy" id="48"/>
    <lineage>
        <taxon>Bacteria</taxon>
        <taxon>Pseudomonadati</taxon>
        <taxon>Myxococcota</taxon>
        <taxon>Myxococcia</taxon>
        <taxon>Myxococcales</taxon>
        <taxon>Cystobacterineae</taxon>
        <taxon>Archangiaceae</taxon>
        <taxon>Archangium</taxon>
    </lineage>
</organism>
<dbReference type="EMBL" id="CP011509">
    <property type="protein sequence ID" value="AKJ05127.1"/>
    <property type="molecule type" value="Genomic_DNA"/>
</dbReference>
<evidence type="ECO:0000313" key="2">
    <source>
        <dbReference type="EMBL" id="AKJ05127.1"/>
    </source>
</evidence>
<protein>
    <submittedName>
        <fullName evidence="2">Uncharacterized protein</fullName>
    </submittedName>
</protein>
<evidence type="ECO:0000313" key="3">
    <source>
        <dbReference type="Proteomes" id="UP000035579"/>
    </source>
</evidence>